<name>U5DLQ3_9CHRO</name>
<reference evidence="3 4" key="1">
    <citation type="submission" date="2013-05" db="EMBL/GenBank/DDBJ databases">
        <title>Draft genome sequence of Rubidibacter lacunae KORDI 51-2.</title>
        <authorList>
            <person name="Choi D.H."/>
            <person name="Noh J.H."/>
            <person name="Kwon K.-K."/>
            <person name="Lee J.-H."/>
            <person name="Ryu J.-Y."/>
        </authorList>
    </citation>
    <scope>NUCLEOTIDE SEQUENCE [LARGE SCALE GENOMIC DNA]</scope>
    <source>
        <strain evidence="3 4">KORDI 51-2</strain>
    </source>
</reference>
<feature type="region of interest" description="Disordered" evidence="1">
    <location>
        <begin position="1"/>
        <end position="22"/>
    </location>
</feature>
<keyword evidence="4" id="KW-1185">Reference proteome</keyword>
<feature type="compositionally biased region" description="Polar residues" evidence="1">
    <location>
        <begin position="1"/>
        <end position="11"/>
    </location>
</feature>
<evidence type="ECO:0000313" key="3">
    <source>
        <dbReference type="EMBL" id="ERN41514.1"/>
    </source>
</evidence>
<evidence type="ECO:0000313" key="4">
    <source>
        <dbReference type="Proteomes" id="UP000016960"/>
    </source>
</evidence>
<keyword evidence="2" id="KW-1133">Transmembrane helix</keyword>
<dbReference type="InParanoid" id="U5DLQ3"/>
<organism evidence="3 4">
    <name type="scientific">Rubidibacter lacunae KORDI 51-2</name>
    <dbReference type="NCBI Taxonomy" id="582515"/>
    <lineage>
        <taxon>Bacteria</taxon>
        <taxon>Bacillati</taxon>
        <taxon>Cyanobacteriota</taxon>
        <taxon>Cyanophyceae</taxon>
        <taxon>Oscillatoriophycideae</taxon>
        <taxon>Chroococcales</taxon>
        <taxon>Aphanothecaceae</taxon>
        <taxon>Rubidibacter</taxon>
    </lineage>
</organism>
<sequence length="76" mass="8042">MTLQLTSTALTSPAKRAPSSPHEAMSLNWGTIATFAGFHILALLAPFFFPGRPWLLRSDCTGCAAASAFAWAITAC</sequence>
<feature type="transmembrane region" description="Helical" evidence="2">
    <location>
        <begin position="26"/>
        <end position="49"/>
    </location>
</feature>
<proteinExistence type="predicted"/>
<accession>U5DLQ3</accession>
<comment type="caution">
    <text evidence="3">The sequence shown here is derived from an EMBL/GenBank/DDBJ whole genome shotgun (WGS) entry which is preliminary data.</text>
</comment>
<protein>
    <submittedName>
        <fullName evidence="3">Uncharacterized protein</fullName>
    </submittedName>
</protein>
<keyword evidence="2" id="KW-0812">Transmembrane</keyword>
<evidence type="ECO:0000256" key="2">
    <source>
        <dbReference type="SAM" id="Phobius"/>
    </source>
</evidence>
<dbReference type="STRING" id="582515.KR51_00018720"/>
<evidence type="ECO:0000256" key="1">
    <source>
        <dbReference type="SAM" id="MobiDB-lite"/>
    </source>
</evidence>
<dbReference type="Proteomes" id="UP000016960">
    <property type="component" value="Unassembled WGS sequence"/>
</dbReference>
<keyword evidence="2" id="KW-0472">Membrane</keyword>
<dbReference type="EMBL" id="ASSJ01000048">
    <property type="protein sequence ID" value="ERN41514.1"/>
    <property type="molecule type" value="Genomic_DNA"/>
</dbReference>
<dbReference type="AlphaFoldDB" id="U5DLQ3"/>
<gene>
    <name evidence="3" type="ORF">KR51_00018720</name>
</gene>